<protein>
    <submittedName>
        <fullName evidence="2">Uncharacterized protein</fullName>
    </submittedName>
</protein>
<organism evidence="2 4">
    <name type="scientific">Trichuris suis</name>
    <name type="common">pig whipworm</name>
    <dbReference type="NCBI Taxonomy" id="68888"/>
    <lineage>
        <taxon>Eukaryota</taxon>
        <taxon>Metazoa</taxon>
        <taxon>Ecdysozoa</taxon>
        <taxon>Nematoda</taxon>
        <taxon>Enoplea</taxon>
        <taxon>Dorylaimia</taxon>
        <taxon>Trichinellida</taxon>
        <taxon>Trichuridae</taxon>
        <taxon>Trichuris</taxon>
    </lineage>
</organism>
<evidence type="ECO:0000256" key="1">
    <source>
        <dbReference type="SAM" id="MobiDB-lite"/>
    </source>
</evidence>
<evidence type="ECO:0000313" key="3">
    <source>
        <dbReference type="EMBL" id="KFD72462.1"/>
    </source>
</evidence>
<feature type="region of interest" description="Disordered" evidence="1">
    <location>
        <begin position="1"/>
        <end position="57"/>
    </location>
</feature>
<sequence>MRMLSKKEKEEERKRKGENQDDGNEPVVKNCKMEKSSPPVTEEVPDVEQSKSKDSKN</sequence>
<evidence type="ECO:0000313" key="2">
    <source>
        <dbReference type="EMBL" id="KFD53743.1"/>
    </source>
</evidence>
<dbReference type="EMBL" id="KL367477">
    <property type="protein sequence ID" value="KFD72462.1"/>
    <property type="molecule type" value="Genomic_DNA"/>
</dbReference>
<feature type="compositionally biased region" description="Basic and acidic residues" evidence="1">
    <location>
        <begin position="1"/>
        <end position="19"/>
    </location>
</feature>
<feature type="compositionally biased region" description="Basic and acidic residues" evidence="1">
    <location>
        <begin position="48"/>
        <end position="57"/>
    </location>
</feature>
<dbReference type="AlphaFoldDB" id="A0A085M947"/>
<evidence type="ECO:0000313" key="4">
    <source>
        <dbReference type="Proteomes" id="UP000030764"/>
    </source>
</evidence>
<reference evidence="2 4" key="1">
    <citation type="journal article" date="2014" name="Nat. Genet.">
        <title>Genome and transcriptome of the porcine whipworm Trichuris suis.</title>
        <authorList>
            <person name="Jex A.R."/>
            <person name="Nejsum P."/>
            <person name="Schwarz E.M."/>
            <person name="Hu L."/>
            <person name="Young N.D."/>
            <person name="Hall R.S."/>
            <person name="Korhonen P.K."/>
            <person name="Liao S."/>
            <person name="Thamsborg S."/>
            <person name="Xia J."/>
            <person name="Xu P."/>
            <person name="Wang S."/>
            <person name="Scheerlinck J.P."/>
            <person name="Hofmann A."/>
            <person name="Sternberg P.W."/>
            <person name="Wang J."/>
            <person name="Gasser R.B."/>
        </authorList>
    </citation>
    <scope>NUCLEOTIDE SEQUENCE [LARGE SCALE GENOMIC DNA]</scope>
    <source>
        <strain evidence="3">DCEP-RM93F</strain>
        <strain evidence="2">DCEP-RM93M</strain>
    </source>
</reference>
<dbReference type="Proteomes" id="UP000030764">
    <property type="component" value="Unassembled WGS sequence"/>
</dbReference>
<gene>
    <name evidence="2" type="ORF">M513_05448</name>
    <name evidence="3" type="ORF">M514_05448</name>
</gene>
<name>A0A085M947_9BILA</name>
<keyword evidence="4" id="KW-1185">Reference proteome</keyword>
<dbReference type="EMBL" id="KL363214">
    <property type="protein sequence ID" value="KFD53743.1"/>
    <property type="molecule type" value="Genomic_DNA"/>
</dbReference>
<accession>A0A085M947</accession>
<dbReference type="Proteomes" id="UP000030758">
    <property type="component" value="Unassembled WGS sequence"/>
</dbReference>
<proteinExistence type="predicted"/>